<organism evidence="1 2">
    <name type="scientific">Camellia lanceoleosa</name>
    <dbReference type="NCBI Taxonomy" id="1840588"/>
    <lineage>
        <taxon>Eukaryota</taxon>
        <taxon>Viridiplantae</taxon>
        <taxon>Streptophyta</taxon>
        <taxon>Embryophyta</taxon>
        <taxon>Tracheophyta</taxon>
        <taxon>Spermatophyta</taxon>
        <taxon>Magnoliopsida</taxon>
        <taxon>eudicotyledons</taxon>
        <taxon>Gunneridae</taxon>
        <taxon>Pentapetalae</taxon>
        <taxon>asterids</taxon>
        <taxon>Ericales</taxon>
        <taxon>Theaceae</taxon>
        <taxon>Camellia</taxon>
    </lineage>
</organism>
<dbReference type="Proteomes" id="UP001060215">
    <property type="component" value="Chromosome 5"/>
</dbReference>
<reference evidence="1 2" key="1">
    <citation type="journal article" date="2022" name="Plant J.">
        <title>Chromosome-level genome of Camellia lanceoleosa provides a valuable resource for understanding genome evolution and self-incompatibility.</title>
        <authorList>
            <person name="Gong W."/>
            <person name="Xiao S."/>
            <person name="Wang L."/>
            <person name="Liao Z."/>
            <person name="Chang Y."/>
            <person name="Mo W."/>
            <person name="Hu G."/>
            <person name="Li W."/>
            <person name="Zhao G."/>
            <person name="Zhu H."/>
            <person name="Hu X."/>
            <person name="Ji K."/>
            <person name="Xiang X."/>
            <person name="Song Q."/>
            <person name="Yuan D."/>
            <person name="Jin S."/>
            <person name="Zhang L."/>
        </authorList>
    </citation>
    <scope>NUCLEOTIDE SEQUENCE [LARGE SCALE GENOMIC DNA]</scope>
    <source>
        <strain evidence="1">SQ_2022a</strain>
    </source>
</reference>
<comment type="caution">
    <text evidence="1">The sequence shown here is derived from an EMBL/GenBank/DDBJ whole genome shotgun (WGS) entry which is preliminary data.</text>
</comment>
<protein>
    <submittedName>
        <fullName evidence="1">Uncharacterized protein</fullName>
    </submittedName>
</protein>
<proteinExistence type="predicted"/>
<evidence type="ECO:0000313" key="1">
    <source>
        <dbReference type="EMBL" id="KAI8010723.1"/>
    </source>
</evidence>
<sequence length="142" mass="16391">MKSNFLVKNKTYKEMEFVSKDKVANSSKLESFAYQISYYKCSRKRVGGLKLEELPGLEALQHIHGIWSSSEIRIRFKNFTSLLQKKGQRLSKMMQLFMCLVQNGVVGYEGLDLCLKMLLEALLLGQPISLAWPTHFISFDFE</sequence>
<keyword evidence="2" id="KW-1185">Reference proteome</keyword>
<evidence type="ECO:0000313" key="2">
    <source>
        <dbReference type="Proteomes" id="UP001060215"/>
    </source>
</evidence>
<gene>
    <name evidence="1" type="ORF">LOK49_LG06G01965</name>
</gene>
<accession>A0ACC0HCX3</accession>
<name>A0ACC0HCX3_9ERIC</name>
<dbReference type="EMBL" id="CM045762">
    <property type="protein sequence ID" value="KAI8010723.1"/>
    <property type="molecule type" value="Genomic_DNA"/>
</dbReference>